<dbReference type="InterPro" id="IPR015422">
    <property type="entry name" value="PyrdxlP-dep_Trfase_small"/>
</dbReference>
<reference evidence="7" key="1">
    <citation type="submission" date="2021-02" db="EMBL/GenBank/DDBJ databases">
        <authorList>
            <person name="Nowell W R."/>
        </authorList>
    </citation>
    <scope>NUCLEOTIDE SEQUENCE</scope>
</reference>
<dbReference type="AlphaFoldDB" id="A0A813NUL1"/>
<keyword evidence="4" id="KW-0808">Transferase</keyword>
<dbReference type="SUPFAM" id="SSF53383">
    <property type="entry name" value="PLP-dependent transferases"/>
    <property type="match status" value="1"/>
</dbReference>
<evidence type="ECO:0000256" key="4">
    <source>
        <dbReference type="ARBA" id="ARBA00022679"/>
    </source>
</evidence>
<dbReference type="InterPro" id="IPR022278">
    <property type="entry name" value="Pser_aminoTfrase"/>
</dbReference>
<protein>
    <submittedName>
        <fullName evidence="7">Uncharacterized protein</fullName>
    </submittedName>
</protein>
<evidence type="ECO:0000256" key="6">
    <source>
        <dbReference type="ARBA" id="ARBA00029440"/>
    </source>
</evidence>
<evidence type="ECO:0000313" key="9">
    <source>
        <dbReference type="Proteomes" id="UP000663854"/>
    </source>
</evidence>
<dbReference type="GO" id="GO:0006564">
    <property type="term" value="P:L-serine biosynthetic process"/>
    <property type="evidence" value="ECO:0007669"/>
    <property type="project" value="InterPro"/>
</dbReference>
<dbReference type="GO" id="GO:0004648">
    <property type="term" value="F:O-phospho-L-serine:2-oxoglutarate aminotransferase activity"/>
    <property type="evidence" value="ECO:0007669"/>
    <property type="project" value="InterPro"/>
</dbReference>
<dbReference type="PANTHER" id="PTHR43247">
    <property type="entry name" value="PHOSPHOSERINE AMINOTRANSFERASE"/>
    <property type="match status" value="1"/>
</dbReference>
<dbReference type="GO" id="GO:0005737">
    <property type="term" value="C:cytoplasm"/>
    <property type="evidence" value="ECO:0007669"/>
    <property type="project" value="TreeGrafter"/>
</dbReference>
<organism evidence="7 9">
    <name type="scientific">Rotaria sordida</name>
    <dbReference type="NCBI Taxonomy" id="392033"/>
    <lineage>
        <taxon>Eukaryota</taxon>
        <taxon>Metazoa</taxon>
        <taxon>Spiralia</taxon>
        <taxon>Gnathifera</taxon>
        <taxon>Rotifera</taxon>
        <taxon>Eurotatoria</taxon>
        <taxon>Bdelloidea</taxon>
        <taxon>Philodinida</taxon>
        <taxon>Philodinidae</taxon>
        <taxon>Rotaria</taxon>
    </lineage>
</organism>
<keyword evidence="3" id="KW-0028">Amino-acid biosynthesis</keyword>
<evidence type="ECO:0000256" key="2">
    <source>
        <dbReference type="ARBA" id="ARBA00022576"/>
    </source>
</evidence>
<gene>
    <name evidence="8" type="ORF">JXQ802_LOCUS7638</name>
    <name evidence="7" type="ORF">PYM288_LOCUS1683</name>
</gene>
<dbReference type="Proteomes" id="UP000663870">
    <property type="component" value="Unassembled WGS sequence"/>
</dbReference>
<comment type="caution">
    <text evidence="7">The sequence shown here is derived from an EMBL/GenBank/DDBJ whole genome shotgun (WGS) entry which is preliminary data.</text>
</comment>
<dbReference type="EMBL" id="CAJNOH010000009">
    <property type="protein sequence ID" value="CAF0743362.1"/>
    <property type="molecule type" value="Genomic_DNA"/>
</dbReference>
<keyword evidence="5" id="KW-0663">Pyridoxal phosphate</keyword>
<dbReference type="PANTHER" id="PTHR43247:SF1">
    <property type="entry name" value="PHOSPHOSERINE AMINOTRANSFERASE"/>
    <property type="match status" value="1"/>
</dbReference>
<evidence type="ECO:0000256" key="1">
    <source>
        <dbReference type="ARBA" id="ARBA00001933"/>
    </source>
</evidence>
<evidence type="ECO:0000256" key="3">
    <source>
        <dbReference type="ARBA" id="ARBA00022605"/>
    </source>
</evidence>
<sequence length="104" mass="12090">MNQLLDKKPTLVYEINDQFNGFYVNMIDRKYCSRVNIPLRTVTNVISNERFESLFINEAIKSNMIELKGHCSLAGIRISLYNGINFEEVTQLTEFMGTFQKNNT</sequence>
<comment type="pathway">
    <text evidence="6">Amino-acid biosynthesis.</text>
</comment>
<dbReference type="GO" id="GO:0030170">
    <property type="term" value="F:pyridoxal phosphate binding"/>
    <property type="evidence" value="ECO:0007669"/>
    <property type="project" value="TreeGrafter"/>
</dbReference>
<accession>A0A813NUL1</accession>
<proteinExistence type="predicted"/>
<dbReference type="Proteomes" id="UP000663854">
    <property type="component" value="Unassembled WGS sequence"/>
</dbReference>
<name>A0A813NUL1_9BILA</name>
<evidence type="ECO:0000313" key="10">
    <source>
        <dbReference type="Proteomes" id="UP000663870"/>
    </source>
</evidence>
<evidence type="ECO:0000313" key="8">
    <source>
        <dbReference type="EMBL" id="CAF0870179.1"/>
    </source>
</evidence>
<dbReference type="InterPro" id="IPR015424">
    <property type="entry name" value="PyrdxlP-dep_Trfase"/>
</dbReference>
<evidence type="ECO:0000256" key="5">
    <source>
        <dbReference type="ARBA" id="ARBA00022898"/>
    </source>
</evidence>
<evidence type="ECO:0000313" key="7">
    <source>
        <dbReference type="EMBL" id="CAF0743362.1"/>
    </source>
</evidence>
<comment type="cofactor">
    <cofactor evidence="1">
        <name>pyridoxal 5'-phosphate</name>
        <dbReference type="ChEBI" id="CHEBI:597326"/>
    </cofactor>
</comment>
<dbReference type="EMBL" id="CAJNOL010000128">
    <property type="protein sequence ID" value="CAF0870179.1"/>
    <property type="molecule type" value="Genomic_DNA"/>
</dbReference>
<keyword evidence="10" id="KW-1185">Reference proteome</keyword>
<dbReference type="Gene3D" id="3.90.1150.10">
    <property type="entry name" value="Aspartate Aminotransferase, domain 1"/>
    <property type="match status" value="1"/>
</dbReference>
<keyword evidence="2" id="KW-0032">Aminotransferase</keyword>